<dbReference type="Proteomes" id="UP000827976">
    <property type="component" value="Chromosome 6"/>
</dbReference>
<evidence type="ECO:0000313" key="1">
    <source>
        <dbReference type="EMBL" id="KAH7679434.1"/>
    </source>
</evidence>
<evidence type="ECO:0000313" key="2">
    <source>
        <dbReference type="Proteomes" id="UP000827976"/>
    </source>
</evidence>
<gene>
    <name evidence="1" type="ORF">IHE45_06G058200</name>
</gene>
<proteinExistence type="predicted"/>
<dbReference type="EMBL" id="CM037016">
    <property type="protein sequence ID" value="KAH7679434.1"/>
    <property type="molecule type" value="Genomic_DNA"/>
</dbReference>
<reference evidence="2" key="1">
    <citation type="journal article" date="2022" name="Nat. Commun.">
        <title>Chromosome evolution and the genetic basis of agronomically important traits in greater yam.</title>
        <authorList>
            <person name="Bredeson J.V."/>
            <person name="Lyons J.B."/>
            <person name="Oniyinde I.O."/>
            <person name="Okereke N.R."/>
            <person name="Kolade O."/>
            <person name="Nnabue I."/>
            <person name="Nwadili C.O."/>
            <person name="Hribova E."/>
            <person name="Parker M."/>
            <person name="Nwogha J."/>
            <person name="Shu S."/>
            <person name="Carlson J."/>
            <person name="Kariba R."/>
            <person name="Muthemba S."/>
            <person name="Knop K."/>
            <person name="Barton G.J."/>
            <person name="Sherwood A.V."/>
            <person name="Lopez-Montes A."/>
            <person name="Asiedu R."/>
            <person name="Jamnadass R."/>
            <person name="Muchugi A."/>
            <person name="Goodstein D."/>
            <person name="Egesi C.N."/>
            <person name="Featherston J."/>
            <person name="Asfaw A."/>
            <person name="Simpson G.G."/>
            <person name="Dolezel J."/>
            <person name="Hendre P.S."/>
            <person name="Van Deynze A."/>
            <person name="Kumar P.L."/>
            <person name="Obidiegwu J.E."/>
            <person name="Bhattacharjee R."/>
            <person name="Rokhsar D.S."/>
        </authorList>
    </citation>
    <scope>NUCLEOTIDE SEQUENCE [LARGE SCALE GENOMIC DNA]</scope>
    <source>
        <strain evidence="2">cv. TDa95/00328</strain>
    </source>
</reference>
<protein>
    <submittedName>
        <fullName evidence="1">Uncharacterized protein</fullName>
    </submittedName>
</protein>
<accession>A0ACB7VX64</accession>
<organism evidence="1 2">
    <name type="scientific">Dioscorea alata</name>
    <name type="common">Purple yam</name>
    <dbReference type="NCBI Taxonomy" id="55571"/>
    <lineage>
        <taxon>Eukaryota</taxon>
        <taxon>Viridiplantae</taxon>
        <taxon>Streptophyta</taxon>
        <taxon>Embryophyta</taxon>
        <taxon>Tracheophyta</taxon>
        <taxon>Spermatophyta</taxon>
        <taxon>Magnoliopsida</taxon>
        <taxon>Liliopsida</taxon>
        <taxon>Dioscoreales</taxon>
        <taxon>Dioscoreaceae</taxon>
        <taxon>Dioscorea</taxon>
    </lineage>
</organism>
<comment type="caution">
    <text evidence="1">The sequence shown here is derived from an EMBL/GenBank/DDBJ whole genome shotgun (WGS) entry which is preliminary data.</text>
</comment>
<sequence length="159" mass="18168">MAEVLSDEDMKDQVVEETMHLAKKDLMQVMKVLARMDMIIFPFCNVIFVRHGHIENFCREKAKHPANYVEEKYGESNLFFTCSNKQKSSNKIWFLDSGCSNNVTGAKELLQNIPGFIKQLVFLGNIKQVQAEGRDTVRSADNTMLVMGGIYGCKQNVYF</sequence>
<name>A0ACB7VX64_DIOAL</name>
<keyword evidence="2" id="KW-1185">Reference proteome</keyword>